<evidence type="ECO:0000313" key="3">
    <source>
        <dbReference type="EMBL" id="CBH22081.1"/>
    </source>
</evidence>
<dbReference type="InterPro" id="IPR005151">
    <property type="entry name" value="Tail-specific_protease"/>
</dbReference>
<keyword evidence="1" id="KW-0812">Transmembrane</keyword>
<dbReference type="Gene3D" id="3.90.226.10">
    <property type="entry name" value="2-enoyl-CoA Hydratase, Chain A, domain 1"/>
    <property type="match status" value="1"/>
</dbReference>
<evidence type="ECO:0000256" key="1">
    <source>
        <dbReference type="SAM" id="Phobius"/>
    </source>
</evidence>
<feature type="transmembrane region" description="Helical" evidence="1">
    <location>
        <begin position="6"/>
        <end position="27"/>
    </location>
</feature>
<organism evidence="3 4">
    <name type="scientific">Acetoanaerobium sticklandii (strain ATCC 12662 / DSM 519 / JCM 1433 / CCUG 9281 / NCIMB 10654 / HF)</name>
    <name type="common">Clostridium sticklandii</name>
    <dbReference type="NCBI Taxonomy" id="499177"/>
    <lineage>
        <taxon>Bacteria</taxon>
        <taxon>Bacillati</taxon>
        <taxon>Bacillota</taxon>
        <taxon>Clostridia</taxon>
        <taxon>Peptostreptococcales</taxon>
        <taxon>Filifactoraceae</taxon>
        <taxon>Acetoanaerobium</taxon>
    </lineage>
</organism>
<feature type="domain" description="Tail specific protease" evidence="2">
    <location>
        <begin position="190"/>
        <end position="409"/>
    </location>
</feature>
<evidence type="ECO:0000259" key="2">
    <source>
        <dbReference type="Pfam" id="PF03572"/>
    </source>
</evidence>
<dbReference type="Pfam" id="PF03572">
    <property type="entry name" value="Peptidase_S41"/>
    <property type="match status" value="1"/>
</dbReference>
<keyword evidence="1" id="KW-0472">Membrane</keyword>
<keyword evidence="4" id="KW-1185">Reference proteome</keyword>
<gene>
    <name evidence="3" type="ordered locus">CLOST_1961</name>
</gene>
<name>E3PT77_ACESD</name>
<evidence type="ECO:0000313" key="4">
    <source>
        <dbReference type="Proteomes" id="UP000007041"/>
    </source>
</evidence>
<dbReference type="GO" id="GO:0008236">
    <property type="term" value="F:serine-type peptidase activity"/>
    <property type="evidence" value="ECO:0007669"/>
    <property type="project" value="InterPro"/>
</dbReference>
<dbReference type="GO" id="GO:0006508">
    <property type="term" value="P:proteolysis"/>
    <property type="evidence" value="ECO:0007669"/>
    <property type="project" value="InterPro"/>
</dbReference>
<dbReference type="AlphaFoldDB" id="E3PT77"/>
<dbReference type="KEGG" id="cst:CLOST_1961"/>
<protein>
    <recommendedName>
        <fullName evidence="2">Tail specific protease domain-containing protein</fullName>
    </recommendedName>
</protein>
<dbReference type="HOGENOM" id="CLU_634166_0_0_9"/>
<dbReference type="InterPro" id="IPR029045">
    <property type="entry name" value="ClpP/crotonase-like_dom_sf"/>
</dbReference>
<dbReference type="Proteomes" id="UP000007041">
    <property type="component" value="Chromosome"/>
</dbReference>
<accession>E3PT77</accession>
<proteinExistence type="predicted"/>
<sequence length="432" mass="49599">MIKKKYIFYIIIIVTIISIIISSTFLFSNKELEMRINDVNVQEISSDQIKEDLDVLVEAIKNTGTDYIVDQRVFNFDIEDFKNKLYKKNKGEYTVRNLYEVSKDVLPNKNRHTRLMEPKEILTNKTSLYSEKLESRKMRYETITIEKNESLNKMLNKSAGISNYKNDFFTSSLSNSANGIPTMKILEEGKTAYIKFPTFSINDSYKIPMSYFIEEIKDYDYLIIDILGNTGGKIEPWHDLMSELTSTDLYMEFYVGYRDTEIAKIVKDEALEGKATKGAPGFENLEFEEVQSLPKTMDNINQEDISKLKYYLKIKDKIEAKKENSFNGKIYLLIDNKCFSSADLFAHYVKYTKFATIVGSPAAGDGTGGIGYLYFPFPNSGFIYQIQCAYGFNDDGSSNFESGTEPDIVAARNKELDYVLNEIKKTEVSPKK</sequence>
<reference evidence="4" key="1">
    <citation type="journal article" date="2010" name="BMC Genomics">
        <title>Clostridium sticklandii, a specialist in amino acid degradation:revisiting its metabolism through its genome sequence.</title>
        <authorList>
            <person name="Fonknechten N."/>
            <person name="Chaussonnerie S."/>
            <person name="Tricot S."/>
            <person name="Lajus A."/>
            <person name="Andreesen J.R."/>
            <person name="Perchat N."/>
            <person name="Pelletier E."/>
            <person name="Gouyvenoux M."/>
            <person name="Barbe V."/>
            <person name="Salanoubat M."/>
            <person name="Le Paslier D."/>
            <person name="Weissenbach J."/>
            <person name="Cohen G.N."/>
            <person name="Kreimeyer A."/>
        </authorList>
    </citation>
    <scope>NUCLEOTIDE SEQUENCE [LARGE SCALE GENOMIC DNA]</scope>
    <source>
        <strain evidence="4">ATCC 12662 / DSM 519 / JCM 1433 / CCUG 9281 / NCIMB 10654 / HF</strain>
    </source>
</reference>
<dbReference type="EMBL" id="FP565809">
    <property type="protein sequence ID" value="CBH22081.1"/>
    <property type="molecule type" value="Genomic_DNA"/>
</dbReference>
<dbReference type="BioCyc" id="CSTI499177:GJE9-2022-MONOMER"/>
<keyword evidence="1" id="KW-1133">Transmembrane helix</keyword>
<dbReference type="SUPFAM" id="SSF52096">
    <property type="entry name" value="ClpP/crotonase"/>
    <property type="match status" value="1"/>
</dbReference>
<dbReference type="eggNOG" id="COG0793">
    <property type="taxonomic scope" value="Bacteria"/>
</dbReference>
<dbReference type="STRING" id="1511.CLOST_1961"/>